<organism evidence="2">
    <name type="scientific">Candidatus Paraimprobicoccus trichonymphae</name>
    <dbReference type="NCBI Taxonomy" id="3033793"/>
    <lineage>
        <taxon>Bacteria</taxon>
        <taxon>Bacillati</taxon>
        <taxon>Bacillota</taxon>
        <taxon>Clostridia</taxon>
        <taxon>Candidatus Paraimprobicoccus</taxon>
    </lineage>
</organism>
<dbReference type="Gene3D" id="3.30.565.10">
    <property type="entry name" value="Histidine kinase-like ATPase, C-terminal domain"/>
    <property type="match status" value="1"/>
</dbReference>
<dbReference type="CDD" id="cd16936">
    <property type="entry name" value="HATPase_RsbW-like"/>
    <property type="match status" value="1"/>
</dbReference>
<proteinExistence type="predicted"/>
<dbReference type="GO" id="GO:0005524">
    <property type="term" value="F:ATP binding"/>
    <property type="evidence" value="ECO:0007669"/>
    <property type="project" value="UniProtKB-KW"/>
</dbReference>
<feature type="domain" description="Histidine kinase/HSP90-like ATPase" evidence="1">
    <location>
        <begin position="31"/>
        <end position="138"/>
    </location>
</feature>
<dbReference type="InterPro" id="IPR003594">
    <property type="entry name" value="HATPase_dom"/>
</dbReference>
<keyword evidence="2" id="KW-0067">ATP-binding</keyword>
<dbReference type="Proteomes" id="UP001335720">
    <property type="component" value="Chromosome"/>
</dbReference>
<dbReference type="SUPFAM" id="SSF55874">
    <property type="entry name" value="ATPase domain of HSP90 chaperone/DNA topoisomerase II/histidine kinase"/>
    <property type="match status" value="1"/>
</dbReference>
<keyword evidence="2" id="KW-0547">Nucleotide-binding</keyword>
<sequence>MIIKKFKIKTSCNDTNTNWKELHDEFLYKNLKEMKMNKSIIEKTLVACEEIFVNISNYAYKNEKGSILVKMVYENNKLKVIFVDKGIKFDPTKYDDTDINKNFKEKKIGGLGIYIVKNVMDNVKYKYCSGNNILILTKKVII</sequence>
<dbReference type="Pfam" id="PF13581">
    <property type="entry name" value="HATPase_c_2"/>
    <property type="match status" value="1"/>
</dbReference>
<accession>A0AA48I273</accession>
<dbReference type="AlphaFoldDB" id="A0AA48I273"/>
<gene>
    <name evidence="2" type="ORF">RsTaC01_0128</name>
</gene>
<reference evidence="2" key="1">
    <citation type="journal article" date="2023" name="ISME J.">
        <title>Emergence of putative energy parasites within Clostridia revealed by genome analysis of a novel endosymbiotic clade.</title>
        <authorList>
            <person name="Takahashi K."/>
            <person name="Kuwahara H."/>
            <person name="Horikawa Y."/>
            <person name="Izawa K."/>
            <person name="Kato D."/>
            <person name="Inagaki T."/>
            <person name="Yuki M."/>
            <person name="Ohkuma M."/>
            <person name="Hongoh Y."/>
        </authorList>
    </citation>
    <scope>NUCLEOTIDE SEQUENCE</scope>
    <source>
        <strain evidence="2">RsTa-C01</strain>
    </source>
</reference>
<dbReference type="InterPro" id="IPR036890">
    <property type="entry name" value="HATPase_C_sf"/>
</dbReference>
<name>A0AA48I273_9FIRM</name>
<dbReference type="EMBL" id="AP027925">
    <property type="protein sequence ID" value="BED92417.1"/>
    <property type="molecule type" value="Genomic_DNA"/>
</dbReference>
<protein>
    <submittedName>
        <fullName evidence="2">ATP-binding protein</fullName>
    </submittedName>
</protein>
<evidence type="ECO:0000259" key="1">
    <source>
        <dbReference type="Pfam" id="PF13581"/>
    </source>
</evidence>
<evidence type="ECO:0000313" key="2">
    <source>
        <dbReference type="EMBL" id="BED92417.1"/>
    </source>
</evidence>
<dbReference type="KEGG" id="ptrh:RsTaC01_0128"/>